<feature type="domain" description="Alpha-L-arabinofuranosidase C-terminal" evidence="8">
    <location>
        <begin position="290"/>
        <end position="500"/>
    </location>
</feature>
<dbReference type="Proteomes" id="UP001519332">
    <property type="component" value="Unassembled WGS sequence"/>
</dbReference>
<evidence type="ECO:0000259" key="8">
    <source>
        <dbReference type="SMART" id="SM00813"/>
    </source>
</evidence>
<dbReference type="InterPro" id="IPR017853">
    <property type="entry name" value="GH"/>
</dbReference>
<dbReference type="EC" id="3.2.1.55" evidence="4"/>
<dbReference type="Pfam" id="PF06964">
    <property type="entry name" value="Alpha-L-AF_C"/>
    <property type="match status" value="1"/>
</dbReference>
<name>A0ABS4U0G8_9PSEU</name>
<evidence type="ECO:0000256" key="3">
    <source>
        <dbReference type="ARBA" id="ARBA00011165"/>
    </source>
</evidence>
<dbReference type="GO" id="GO:0046556">
    <property type="term" value="F:alpha-L-arabinofuranosidase activity"/>
    <property type="evidence" value="ECO:0007669"/>
    <property type="project" value="UniProtKB-EC"/>
</dbReference>
<evidence type="ECO:0000256" key="6">
    <source>
        <dbReference type="ARBA" id="ARBA00023277"/>
    </source>
</evidence>
<comment type="caution">
    <text evidence="9">The sequence shown here is derived from an EMBL/GenBank/DDBJ whole genome shotgun (WGS) entry which is preliminary data.</text>
</comment>
<dbReference type="Pfam" id="PF22848">
    <property type="entry name" value="ASD1_dom"/>
    <property type="match status" value="1"/>
</dbReference>
<comment type="catalytic activity">
    <reaction evidence="1">
        <text>Hydrolysis of terminal non-reducing alpha-L-arabinofuranoside residues in alpha-L-arabinosides.</text>
        <dbReference type="EC" id="3.2.1.55"/>
    </reaction>
</comment>
<dbReference type="SMART" id="SM00813">
    <property type="entry name" value="Alpha-L-AF_C"/>
    <property type="match status" value="1"/>
</dbReference>
<gene>
    <name evidence="9" type="ORF">JOF56_010123</name>
</gene>
<comment type="subunit">
    <text evidence="3">Homohexamer; trimer of dimers.</text>
</comment>
<dbReference type="RefSeq" id="WP_209646452.1">
    <property type="nucleotide sequence ID" value="NZ_JAGINW010000001.1"/>
</dbReference>
<keyword evidence="5 9" id="KW-0378">Hydrolase</keyword>
<evidence type="ECO:0000256" key="5">
    <source>
        <dbReference type="ARBA" id="ARBA00022801"/>
    </source>
</evidence>
<evidence type="ECO:0000256" key="7">
    <source>
        <dbReference type="ARBA" id="ARBA00023295"/>
    </source>
</evidence>
<proteinExistence type="inferred from homology"/>
<evidence type="ECO:0000313" key="10">
    <source>
        <dbReference type="Proteomes" id="UP001519332"/>
    </source>
</evidence>
<keyword evidence="6" id="KW-0119">Carbohydrate metabolism</keyword>
<dbReference type="EMBL" id="JAGINW010000001">
    <property type="protein sequence ID" value="MBP2329738.1"/>
    <property type="molecule type" value="Genomic_DNA"/>
</dbReference>
<protein>
    <recommendedName>
        <fullName evidence="4">non-reducing end alpha-L-arabinofuranosidase</fullName>
        <ecNumber evidence="4">3.2.1.55</ecNumber>
    </recommendedName>
</protein>
<accession>A0ABS4U0G8</accession>
<reference evidence="9 10" key="1">
    <citation type="submission" date="2021-03" db="EMBL/GenBank/DDBJ databases">
        <title>Sequencing the genomes of 1000 actinobacteria strains.</title>
        <authorList>
            <person name="Klenk H.-P."/>
        </authorList>
    </citation>
    <scope>NUCLEOTIDE SEQUENCE [LARGE SCALE GENOMIC DNA]</scope>
    <source>
        <strain evidence="9 10">DSM 46670</strain>
    </source>
</reference>
<organism evidence="9 10">
    <name type="scientific">Kibdelosporangium banguiense</name>
    <dbReference type="NCBI Taxonomy" id="1365924"/>
    <lineage>
        <taxon>Bacteria</taxon>
        <taxon>Bacillati</taxon>
        <taxon>Actinomycetota</taxon>
        <taxon>Actinomycetes</taxon>
        <taxon>Pseudonocardiales</taxon>
        <taxon>Pseudonocardiaceae</taxon>
        <taxon>Kibdelosporangium</taxon>
    </lineage>
</organism>
<dbReference type="InterPro" id="IPR055235">
    <property type="entry name" value="ASD1_cat"/>
</dbReference>
<dbReference type="PANTHER" id="PTHR43576:SF3">
    <property type="entry name" value="ALPHA-L-ARABINOFURANOSIDASE C"/>
    <property type="match status" value="1"/>
</dbReference>
<dbReference type="SUPFAM" id="SSF51445">
    <property type="entry name" value="(Trans)glycosidases"/>
    <property type="match status" value="1"/>
</dbReference>
<dbReference type="InterPro" id="IPR010720">
    <property type="entry name" value="Alpha-L-AF_C"/>
</dbReference>
<dbReference type="SUPFAM" id="SSF51011">
    <property type="entry name" value="Glycosyl hydrolase domain"/>
    <property type="match status" value="1"/>
</dbReference>
<evidence type="ECO:0000256" key="2">
    <source>
        <dbReference type="ARBA" id="ARBA00007186"/>
    </source>
</evidence>
<dbReference type="PANTHER" id="PTHR43576">
    <property type="entry name" value="ALPHA-L-ARABINOFURANOSIDASE C-RELATED"/>
    <property type="match status" value="1"/>
</dbReference>
<evidence type="ECO:0000256" key="4">
    <source>
        <dbReference type="ARBA" id="ARBA00012670"/>
    </source>
</evidence>
<keyword evidence="7 9" id="KW-0326">Glycosidase</keyword>
<dbReference type="InterPro" id="IPR013780">
    <property type="entry name" value="Glyco_hydro_b"/>
</dbReference>
<evidence type="ECO:0000313" key="9">
    <source>
        <dbReference type="EMBL" id="MBP2329738.1"/>
    </source>
</evidence>
<dbReference type="Gene3D" id="2.60.40.1180">
    <property type="entry name" value="Golgi alpha-mannosidase II"/>
    <property type="match status" value="1"/>
</dbReference>
<sequence length="514" mass="55892">MAVHINADVNDPIGPVPPRLFGSFVEHMGRSVYTGIYEPGHPAADERGFRRDVLDLVRELGPTVVRYPGGNFVSGYRWEDGVGPAAGRPVRLDPAWHSVETNQFGLHEFADWAAEAGVEPMYAVNLGTRGIQEAMDALEYCNHPGGTALSEQRRANGADSPFGFRLWCLGNEMDGPWQIGHKTADEYGRLAAETARVMRMIDSTVELVVAGSSSQDMPTFGSWERTVLRHTAALVDHISLHAYYQEFDGDADSYLASGAALESYIRTTAGIIDETLAELGLDKKIGISVDEWNTWDLRRWNEVDSAKLGAEGWHTRPRIIEDTYTVTDAVVVGSLLNCLLRNVDRVTMANQAQLVNVIAPIRSEPGGPAWRQTTFHPFQLVAASARGSSLKLTVDGDRVSTARHGEVDIVDAAVTVEESGNCAVFLTNRATTSATEVRLWIRGAGLDVENAWTVTTPDGLTRHATNTAESQPVQPIRLSGVTAAPHHGGTIITGTLPPLSWTALRLRPLVGQNA</sequence>
<evidence type="ECO:0000256" key="1">
    <source>
        <dbReference type="ARBA" id="ARBA00001462"/>
    </source>
</evidence>
<keyword evidence="10" id="KW-1185">Reference proteome</keyword>
<dbReference type="Gene3D" id="3.20.20.80">
    <property type="entry name" value="Glycosidases"/>
    <property type="match status" value="1"/>
</dbReference>
<comment type="similarity">
    <text evidence="2">Belongs to the glycosyl hydrolase 51 family.</text>
</comment>